<dbReference type="AlphaFoldDB" id="C7QDD1"/>
<evidence type="ECO:0000313" key="3">
    <source>
        <dbReference type="Proteomes" id="UP000000851"/>
    </source>
</evidence>
<dbReference type="Proteomes" id="UP000000851">
    <property type="component" value="Chromosome"/>
</dbReference>
<feature type="transmembrane region" description="Helical" evidence="1">
    <location>
        <begin position="180"/>
        <end position="213"/>
    </location>
</feature>
<keyword evidence="1" id="KW-0812">Transmembrane</keyword>
<evidence type="ECO:0000313" key="2">
    <source>
        <dbReference type="EMBL" id="ACU72724.1"/>
    </source>
</evidence>
<feature type="transmembrane region" description="Helical" evidence="1">
    <location>
        <begin position="95"/>
        <end position="116"/>
    </location>
</feature>
<feature type="transmembrane region" description="Helical" evidence="1">
    <location>
        <begin position="136"/>
        <end position="159"/>
    </location>
</feature>
<evidence type="ECO:0000256" key="1">
    <source>
        <dbReference type="SAM" id="Phobius"/>
    </source>
</evidence>
<dbReference type="HOGENOM" id="CLU_1169013_0_0_11"/>
<dbReference type="EMBL" id="CP001700">
    <property type="protein sequence ID" value="ACU72724.1"/>
    <property type="molecule type" value="Genomic_DNA"/>
</dbReference>
<dbReference type="InParanoid" id="C7QDD1"/>
<name>C7QDD1_CATAD</name>
<keyword evidence="1" id="KW-1133">Transmembrane helix</keyword>
<keyword evidence="1" id="KW-0472">Membrane</keyword>
<gene>
    <name evidence="2" type="ordered locus">Caci_3823</name>
</gene>
<organism evidence="2 3">
    <name type="scientific">Catenulispora acidiphila (strain DSM 44928 / JCM 14897 / NBRC 102108 / NRRL B-24433 / ID139908)</name>
    <dbReference type="NCBI Taxonomy" id="479433"/>
    <lineage>
        <taxon>Bacteria</taxon>
        <taxon>Bacillati</taxon>
        <taxon>Actinomycetota</taxon>
        <taxon>Actinomycetes</taxon>
        <taxon>Catenulisporales</taxon>
        <taxon>Catenulisporaceae</taxon>
        <taxon>Catenulispora</taxon>
    </lineage>
</organism>
<keyword evidence="3" id="KW-1185">Reference proteome</keyword>
<evidence type="ECO:0008006" key="4">
    <source>
        <dbReference type="Google" id="ProtNLM"/>
    </source>
</evidence>
<accession>C7QDD1</accession>
<sequence>MKHEATADRQFGEGPLARVTAPIYSFLVLDLLLFATTLPTLIALVVLRRDASNAPLAIACALPVGPALSAALYALSRRSPDLTDLRPAAAFWRGYRMNAGGVVRIWVPYLAGMALIAENLSHAEAAAVPGWWRAALVVLAVAATLWVINALMISSLFAFRTIDVARLSAYFLGRTRGVTLGNLGILIAAAAVVGISSEAVLALFAVLFAAALLHVCSPLTDQVEKDFTA</sequence>
<dbReference type="OrthoDB" id="4211860at2"/>
<reference evidence="2 3" key="1">
    <citation type="journal article" date="2009" name="Stand. Genomic Sci.">
        <title>Complete genome sequence of Catenulispora acidiphila type strain (ID 139908).</title>
        <authorList>
            <person name="Copeland A."/>
            <person name="Lapidus A."/>
            <person name="Glavina Del Rio T."/>
            <person name="Nolan M."/>
            <person name="Lucas S."/>
            <person name="Chen F."/>
            <person name="Tice H."/>
            <person name="Cheng J.F."/>
            <person name="Bruce D."/>
            <person name="Goodwin L."/>
            <person name="Pitluck S."/>
            <person name="Mikhailova N."/>
            <person name="Pati A."/>
            <person name="Ivanova N."/>
            <person name="Mavromatis K."/>
            <person name="Chen A."/>
            <person name="Palaniappan K."/>
            <person name="Chain P."/>
            <person name="Land M."/>
            <person name="Hauser L."/>
            <person name="Chang Y.J."/>
            <person name="Jeffries C.D."/>
            <person name="Chertkov O."/>
            <person name="Brettin T."/>
            <person name="Detter J.C."/>
            <person name="Han C."/>
            <person name="Ali Z."/>
            <person name="Tindall B.J."/>
            <person name="Goker M."/>
            <person name="Bristow J."/>
            <person name="Eisen J.A."/>
            <person name="Markowitz V."/>
            <person name="Hugenholtz P."/>
            <person name="Kyrpides N.C."/>
            <person name="Klenk H.P."/>
        </authorList>
    </citation>
    <scope>NUCLEOTIDE SEQUENCE [LARGE SCALE GENOMIC DNA]</scope>
    <source>
        <strain evidence="3">DSM 44928 / JCM 14897 / NBRC 102108 / NRRL B-24433 / ID139908</strain>
    </source>
</reference>
<dbReference type="KEGG" id="cai:Caci_3823"/>
<feature type="transmembrane region" description="Helical" evidence="1">
    <location>
        <begin position="21"/>
        <end position="47"/>
    </location>
</feature>
<dbReference type="RefSeq" id="WP_015792453.1">
    <property type="nucleotide sequence ID" value="NC_013131.1"/>
</dbReference>
<protein>
    <recommendedName>
        <fullName evidence="4">DUF624 domain-containing protein</fullName>
    </recommendedName>
</protein>
<proteinExistence type="predicted"/>
<dbReference type="eggNOG" id="ENOG5032TBZ">
    <property type="taxonomic scope" value="Bacteria"/>
</dbReference>
<feature type="transmembrane region" description="Helical" evidence="1">
    <location>
        <begin position="53"/>
        <end position="75"/>
    </location>
</feature>
<dbReference type="STRING" id="479433.Caci_3823"/>